<dbReference type="PANTHER" id="PTHR10724:SF7">
    <property type="entry name" value="SMALL RIBOSOMAL SUBUNIT PROTEIN BS1C"/>
    <property type="match status" value="1"/>
</dbReference>
<evidence type="ECO:0000256" key="8">
    <source>
        <dbReference type="HAMAP-Rule" id="MF_00191"/>
    </source>
</evidence>
<comment type="function">
    <text evidence="8">Catalyzes the conversion of 1-hydroxy-2-methyl-2-(E)-butenyl 4-diphosphate (HMBPP) into a mixture of isopentenyl diphosphate (IPP) and dimethylallyl diphosphate (DMAPP). Acts in the terminal step of the DOXP/MEP pathway for isoprenoid precursor biosynthesis.</text>
</comment>
<feature type="binding site" evidence="8">
    <location>
        <position position="41"/>
    </location>
    <ligand>
        <name>isopentenyl diphosphate</name>
        <dbReference type="ChEBI" id="CHEBI:128769"/>
    </ligand>
</feature>
<feature type="binding site" evidence="8">
    <location>
        <position position="267"/>
    </location>
    <ligand>
        <name>(2E)-4-hydroxy-3-methylbut-2-enyl diphosphate</name>
        <dbReference type="ChEBI" id="CHEBI:128753"/>
    </ligand>
</feature>
<feature type="binding site" evidence="8">
    <location>
        <position position="267"/>
    </location>
    <ligand>
        <name>dimethylallyl diphosphate</name>
        <dbReference type="ChEBI" id="CHEBI:57623"/>
    </ligand>
</feature>
<feature type="binding site" evidence="8">
    <location>
        <position position="74"/>
    </location>
    <ligand>
        <name>dimethylallyl diphosphate</name>
        <dbReference type="ChEBI" id="CHEBI:57623"/>
    </ligand>
</feature>
<feature type="domain" description="S1 motif" evidence="10">
    <location>
        <begin position="485"/>
        <end position="553"/>
    </location>
</feature>
<dbReference type="NCBIfam" id="NF000907">
    <property type="entry name" value="PRK00087.1"/>
    <property type="match status" value="1"/>
</dbReference>
<feature type="binding site" evidence="8">
    <location>
        <position position="41"/>
    </location>
    <ligand>
        <name>dimethylallyl diphosphate</name>
        <dbReference type="ChEBI" id="CHEBI:57623"/>
    </ligand>
</feature>
<evidence type="ECO:0000256" key="6">
    <source>
        <dbReference type="ARBA" id="ARBA00023014"/>
    </source>
</evidence>
<evidence type="ECO:0000256" key="9">
    <source>
        <dbReference type="SAM" id="Coils"/>
    </source>
</evidence>
<feature type="binding site" evidence="8">
    <location>
        <position position="74"/>
    </location>
    <ligand>
        <name>isopentenyl diphosphate</name>
        <dbReference type="ChEBI" id="CHEBI:128769"/>
    </ligand>
</feature>
<keyword evidence="8" id="KW-0414">Isoprene biosynthesis</keyword>
<feature type="domain" description="S1 motif" evidence="10">
    <location>
        <begin position="570"/>
        <end position="639"/>
    </location>
</feature>
<dbReference type="InterPro" id="IPR003029">
    <property type="entry name" value="S1_domain"/>
</dbReference>
<feature type="binding site" evidence="8">
    <location>
        <position position="196"/>
    </location>
    <ligand>
        <name>[4Fe-4S] cluster</name>
        <dbReference type="ChEBI" id="CHEBI:49883"/>
    </ligand>
</feature>
<comment type="similarity">
    <text evidence="1">Belongs to the bacterial ribosomal protein bS1 family.</text>
</comment>
<feature type="binding site" evidence="8">
    <location>
        <position position="226"/>
    </location>
    <ligand>
        <name>(2E)-4-hydroxy-3-methylbut-2-enyl diphosphate</name>
        <dbReference type="ChEBI" id="CHEBI:128753"/>
    </ligand>
</feature>
<comment type="catalytic activity">
    <reaction evidence="8">
        <text>isopentenyl diphosphate + 2 oxidized [2Fe-2S]-[ferredoxin] + H2O = (2E)-4-hydroxy-3-methylbut-2-enyl diphosphate + 2 reduced [2Fe-2S]-[ferredoxin] + 2 H(+)</text>
        <dbReference type="Rhea" id="RHEA:24488"/>
        <dbReference type="Rhea" id="RHEA-COMP:10000"/>
        <dbReference type="Rhea" id="RHEA-COMP:10001"/>
        <dbReference type="ChEBI" id="CHEBI:15377"/>
        <dbReference type="ChEBI" id="CHEBI:15378"/>
        <dbReference type="ChEBI" id="CHEBI:33737"/>
        <dbReference type="ChEBI" id="CHEBI:33738"/>
        <dbReference type="ChEBI" id="CHEBI:128753"/>
        <dbReference type="ChEBI" id="CHEBI:128769"/>
        <dbReference type="EC" id="1.17.7.4"/>
    </reaction>
</comment>
<feature type="binding site" evidence="8">
    <location>
        <position position="124"/>
    </location>
    <ligand>
        <name>isopentenyl diphosphate</name>
        <dbReference type="ChEBI" id="CHEBI:128769"/>
    </ligand>
</feature>
<comment type="catalytic activity">
    <reaction evidence="8">
        <text>dimethylallyl diphosphate + 2 oxidized [2Fe-2S]-[ferredoxin] + H2O = (2E)-4-hydroxy-3-methylbut-2-enyl diphosphate + 2 reduced [2Fe-2S]-[ferredoxin] + 2 H(+)</text>
        <dbReference type="Rhea" id="RHEA:24825"/>
        <dbReference type="Rhea" id="RHEA-COMP:10000"/>
        <dbReference type="Rhea" id="RHEA-COMP:10001"/>
        <dbReference type="ChEBI" id="CHEBI:15377"/>
        <dbReference type="ChEBI" id="CHEBI:15378"/>
        <dbReference type="ChEBI" id="CHEBI:33737"/>
        <dbReference type="ChEBI" id="CHEBI:33738"/>
        <dbReference type="ChEBI" id="CHEBI:57623"/>
        <dbReference type="ChEBI" id="CHEBI:128753"/>
        <dbReference type="EC" id="1.17.7.4"/>
    </reaction>
</comment>
<accession>A0ABR7INA9</accession>
<feature type="binding site" evidence="8">
    <location>
        <position position="225"/>
    </location>
    <ligand>
        <name>isopentenyl diphosphate</name>
        <dbReference type="ChEBI" id="CHEBI:128769"/>
    </ligand>
</feature>
<feature type="binding site" evidence="8">
    <location>
        <position position="41"/>
    </location>
    <ligand>
        <name>(2E)-4-hydroxy-3-methylbut-2-enyl diphosphate</name>
        <dbReference type="ChEBI" id="CHEBI:128753"/>
    </ligand>
</feature>
<feature type="binding site" evidence="8">
    <location>
        <position position="226"/>
    </location>
    <ligand>
        <name>isopentenyl diphosphate</name>
        <dbReference type="ChEBI" id="CHEBI:128769"/>
    </ligand>
</feature>
<reference evidence="11 12" key="1">
    <citation type="submission" date="2020-08" db="EMBL/GenBank/DDBJ databases">
        <title>Genome public.</title>
        <authorList>
            <person name="Liu C."/>
            <person name="Sun Q."/>
        </authorList>
    </citation>
    <scope>NUCLEOTIDE SEQUENCE [LARGE SCALE GENOMIC DNA]</scope>
    <source>
        <strain evidence="11 12">NSJ-27</strain>
    </source>
</reference>
<comment type="cofactor">
    <cofactor evidence="8">
        <name>[4Fe-4S] cluster</name>
        <dbReference type="ChEBI" id="CHEBI:49883"/>
    </cofactor>
    <text evidence="8">Binds 1 [4Fe-4S] cluster per subunit.</text>
</comment>
<feature type="binding site" evidence="8">
    <location>
        <position position="124"/>
    </location>
    <ligand>
        <name>(2E)-4-hydroxy-3-methylbut-2-enyl diphosphate</name>
        <dbReference type="ChEBI" id="CHEBI:128753"/>
    </ligand>
</feature>
<dbReference type="CDD" id="cd04465">
    <property type="entry name" value="S1_RPS1_repeat_ec2_hs2"/>
    <property type="match status" value="1"/>
</dbReference>
<dbReference type="GO" id="GO:0051745">
    <property type="term" value="F:4-hydroxy-3-methylbut-2-enyl diphosphate reductase activity"/>
    <property type="evidence" value="ECO:0007669"/>
    <property type="project" value="UniProtKB-EC"/>
</dbReference>
<keyword evidence="6 8" id="KW-0411">Iron-sulfur</keyword>
<dbReference type="PANTHER" id="PTHR10724">
    <property type="entry name" value="30S RIBOSOMAL PROTEIN S1"/>
    <property type="match status" value="1"/>
</dbReference>
<feature type="binding site" evidence="8">
    <location>
        <position position="224"/>
    </location>
    <ligand>
        <name>(2E)-4-hydroxy-3-methylbut-2-enyl diphosphate</name>
        <dbReference type="ChEBI" id="CHEBI:128753"/>
    </ligand>
</feature>
<protein>
    <recommendedName>
        <fullName evidence="8">4-hydroxy-3-methylbut-2-enyl diphosphate reductase</fullName>
        <shortName evidence="8">HMBPP reductase</shortName>
        <ecNumber evidence="8">1.17.7.4</ecNumber>
    </recommendedName>
</protein>
<evidence type="ECO:0000313" key="11">
    <source>
        <dbReference type="EMBL" id="MBC5786623.1"/>
    </source>
</evidence>
<keyword evidence="12" id="KW-1185">Reference proteome</keyword>
<dbReference type="NCBIfam" id="NF005208">
    <property type="entry name" value="PRK06676.1"/>
    <property type="match status" value="1"/>
</dbReference>
<organism evidence="11 12">
    <name type="scientific">Clostridium facile</name>
    <dbReference type="NCBI Taxonomy" id="2763035"/>
    <lineage>
        <taxon>Bacteria</taxon>
        <taxon>Bacillati</taxon>
        <taxon>Bacillota</taxon>
        <taxon>Clostridia</taxon>
        <taxon>Eubacteriales</taxon>
        <taxon>Clostridiaceae</taxon>
        <taxon>Clostridium</taxon>
    </lineage>
</organism>
<evidence type="ECO:0000256" key="1">
    <source>
        <dbReference type="ARBA" id="ARBA00006767"/>
    </source>
</evidence>
<dbReference type="InterPro" id="IPR035104">
    <property type="entry name" value="Ribosomal_protein_S1-like"/>
</dbReference>
<name>A0ABR7INA9_9CLOT</name>
<keyword evidence="7" id="KW-0687">Ribonucleoprotein</keyword>
<feature type="binding site" evidence="8">
    <location>
        <position position="224"/>
    </location>
    <ligand>
        <name>isopentenyl diphosphate</name>
        <dbReference type="ChEBI" id="CHEBI:128769"/>
    </ligand>
</feature>
<comment type="similarity">
    <text evidence="8">Belongs to the IspH family.</text>
</comment>
<dbReference type="PROSITE" id="PS50126">
    <property type="entry name" value="S1"/>
    <property type="match status" value="4"/>
</dbReference>
<evidence type="ECO:0000256" key="5">
    <source>
        <dbReference type="ARBA" id="ARBA00023004"/>
    </source>
</evidence>
<feature type="coiled-coil region" evidence="9">
    <location>
        <begin position="649"/>
        <end position="676"/>
    </location>
</feature>
<keyword evidence="5 8" id="KW-0408">Iron</keyword>
<dbReference type="Proteomes" id="UP000649151">
    <property type="component" value="Unassembled WGS sequence"/>
</dbReference>
<comment type="pathway">
    <text evidence="8">Isoprenoid biosynthesis; dimethylallyl diphosphate biosynthesis; dimethylallyl diphosphate from (2E)-4-hydroxy-3-methylbutenyl diphosphate: step 1/1.</text>
</comment>
<feature type="binding site" evidence="8">
    <location>
        <position position="225"/>
    </location>
    <ligand>
        <name>dimethylallyl diphosphate</name>
        <dbReference type="ChEBI" id="CHEBI:57623"/>
    </ligand>
</feature>
<feature type="binding site" evidence="8">
    <location>
        <position position="224"/>
    </location>
    <ligand>
        <name>dimethylallyl diphosphate</name>
        <dbReference type="ChEBI" id="CHEBI:57623"/>
    </ligand>
</feature>
<feature type="binding site" evidence="8">
    <location>
        <position position="124"/>
    </location>
    <ligand>
        <name>dimethylallyl diphosphate</name>
        <dbReference type="ChEBI" id="CHEBI:57623"/>
    </ligand>
</feature>
<sequence length="676" mass="74357">MTQIKLAKTAGFCFGVDRGVNLVYDLIQQGKKVCTLGPIIHNPQLVADLSTKGVRIIEQPEQAFQDETIVIRSHGVGQSVYHSLKKHQLTYNDATCPFVAKIHNIVFQESSNGNPILIAGNPEHPEVQGIQGHCVGESFVFQTPEELEDLLKNTEKFVKKAPAMVAQTTFQVSLWEKCVEIAKNLCTNLKIFDTICNATSLRQAEAIELAKQSDLMVVIGGRHSSNTKKLLQVCLQYTNAVLIETKDELDPSLIMSAQRVGITAGASTPAYIIKEVLETMSEIIKDQPTEELSFAELLEQSEAQAERLYTGKRIKGIVTSIAKNEVQVDIGGKQSGFIPSSELSDDPNAKPEEIVAKGDEIDLVVLKVNDQDGIVTLSKKRLDAEKGFDEIIAAKDEDKTLSGVITDVVRGGALVLTNGVKIFIPISQLSDHRVENAEEFLKKEVEFKVIEVNPNRRRAVASVRAVLNAAKKAKAEAFWSEVEVGKTYTGTVKSLTDYGAFVDLGGVDGMIHITELSWTKIKHPSDVVKVGDTVEVYVKDIDEEKKKISLGYRKTEDNPWEIFKNNYAVDQVVNVTIVSLTQFGAFAEIIPGVDGLIHISQIANQHIAKVADVLSVGQKVDAKITEIDLDKKRISLSMRALLEEEAPAETEETDEVDSEKEELKEAVANIEGVEIQ</sequence>
<dbReference type="CDD" id="cd05688">
    <property type="entry name" value="S1_RPS1_repeat_ec3"/>
    <property type="match status" value="1"/>
</dbReference>
<keyword evidence="2 8" id="KW-0004">4Fe-4S</keyword>
<evidence type="ECO:0000256" key="3">
    <source>
        <dbReference type="ARBA" id="ARBA00022723"/>
    </source>
</evidence>
<dbReference type="EC" id="1.17.7.4" evidence="8"/>
<feature type="binding site" evidence="8">
    <location>
        <position position="226"/>
    </location>
    <ligand>
        <name>dimethylallyl diphosphate</name>
        <dbReference type="ChEBI" id="CHEBI:57623"/>
    </ligand>
</feature>
<evidence type="ECO:0000256" key="4">
    <source>
        <dbReference type="ARBA" id="ARBA00022980"/>
    </source>
</evidence>
<dbReference type="Gene3D" id="2.40.50.140">
    <property type="entry name" value="Nucleic acid-binding proteins"/>
    <property type="match status" value="4"/>
</dbReference>
<dbReference type="GO" id="GO:0005840">
    <property type="term" value="C:ribosome"/>
    <property type="evidence" value="ECO:0007669"/>
    <property type="project" value="UniProtKB-KW"/>
</dbReference>
<dbReference type="PRINTS" id="PR00681">
    <property type="entry name" value="RIBOSOMALS1"/>
</dbReference>
<evidence type="ECO:0000256" key="7">
    <source>
        <dbReference type="ARBA" id="ARBA00023274"/>
    </source>
</evidence>
<dbReference type="Gene3D" id="3.40.50.11270">
    <property type="match status" value="1"/>
</dbReference>
<dbReference type="Gene3D" id="3.40.1010.20">
    <property type="entry name" value="4-hydroxy-3-methylbut-2-enyl diphosphate reductase, catalytic domain"/>
    <property type="match status" value="2"/>
</dbReference>
<keyword evidence="3 8" id="KW-0479">Metal-binding</keyword>
<feature type="active site" description="Proton donor" evidence="8">
    <location>
        <position position="126"/>
    </location>
</feature>
<gene>
    <name evidence="8" type="primary">ispH</name>
    <name evidence="11" type="ORF">H8Z77_01095</name>
</gene>
<dbReference type="InterPro" id="IPR012340">
    <property type="entry name" value="NA-bd_OB-fold"/>
</dbReference>
<feature type="binding site" evidence="8">
    <location>
        <position position="168"/>
    </location>
    <ligand>
        <name>(2E)-4-hydroxy-3-methylbut-2-enyl diphosphate</name>
        <dbReference type="ChEBI" id="CHEBI:128753"/>
    </ligand>
</feature>
<dbReference type="SMART" id="SM00316">
    <property type="entry name" value="S1"/>
    <property type="match status" value="4"/>
</dbReference>
<dbReference type="CDD" id="cd13944">
    <property type="entry name" value="lytB_ispH"/>
    <property type="match status" value="1"/>
</dbReference>
<feature type="binding site" evidence="8">
    <location>
        <position position="96"/>
    </location>
    <ligand>
        <name>[4Fe-4S] cluster</name>
        <dbReference type="ChEBI" id="CHEBI:49883"/>
    </ligand>
</feature>
<dbReference type="InterPro" id="IPR050437">
    <property type="entry name" value="Ribos_protein_bS1-like"/>
</dbReference>
<keyword evidence="4 11" id="KW-0689">Ribosomal protein</keyword>
<feature type="domain" description="S1 motif" evidence="10">
    <location>
        <begin position="311"/>
        <end position="380"/>
    </location>
</feature>
<feature type="binding site" evidence="8">
    <location>
        <position position="267"/>
    </location>
    <ligand>
        <name>isopentenyl diphosphate</name>
        <dbReference type="ChEBI" id="CHEBI:128769"/>
    </ligand>
</feature>
<dbReference type="NCBIfam" id="TIGR00216">
    <property type="entry name" value="ispH_lytB"/>
    <property type="match status" value="1"/>
</dbReference>
<dbReference type="HAMAP" id="MF_00191">
    <property type="entry name" value="IspH"/>
    <property type="match status" value="1"/>
</dbReference>
<keyword evidence="8 11" id="KW-0560">Oxidoreductase</keyword>
<feature type="binding site" evidence="8">
    <location>
        <position position="225"/>
    </location>
    <ligand>
        <name>(2E)-4-hydroxy-3-methylbut-2-enyl diphosphate</name>
        <dbReference type="ChEBI" id="CHEBI:128753"/>
    </ligand>
</feature>
<dbReference type="CDD" id="cd05687">
    <property type="entry name" value="S1_RPS1_repeat_ec1_hs1"/>
    <property type="match status" value="1"/>
</dbReference>
<feature type="domain" description="S1 motif" evidence="10">
    <location>
        <begin position="398"/>
        <end position="464"/>
    </location>
</feature>
<dbReference type="Pfam" id="PF00575">
    <property type="entry name" value="S1"/>
    <property type="match status" value="4"/>
</dbReference>
<proteinExistence type="inferred from homology"/>
<feature type="binding site" evidence="8">
    <location>
        <position position="13"/>
    </location>
    <ligand>
        <name>[4Fe-4S] cluster</name>
        <dbReference type="ChEBI" id="CHEBI:49883"/>
    </ligand>
</feature>
<dbReference type="EMBL" id="JACOQK010000001">
    <property type="protein sequence ID" value="MBC5786623.1"/>
    <property type="molecule type" value="Genomic_DNA"/>
</dbReference>
<evidence type="ECO:0000256" key="2">
    <source>
        <dbReference type="ARBA" id="ARBA00022485"/>
    </source>
</evidence>
<evidence type="ECO:0000259" key="10">
    <source>
        <dbReference type="PROSITE" id="PS50126"/>
    </source>
</evidence>
<keyword evidence="9" id="KW-0175">Coiled coil</keyword>
<comment type="caution">
    <text evidence="11">The sequence shown here is derived from an EMBL/GenBank/DDBJ whole genome shotgun (WGS) entry which is preliminary data.</text>
</comment>
<feature type="binding site" evidence="8">
    <location>
        <position position="74"/>
    </location>
    <ligand>
        <name>(2E)-4-hydroxy-3-methylbut-2-enyl diphosphate</name>
        <dbReference type="ChEBI" id="CHEBI:128753"/>
    </ligand>
</feature>
<evidence type="ECO:0000313" key="12">
    <source>
        <dbReference type="Proteomes" id="UP000649151"/>
    </source>
</evidence>
<dbReference type="InterPro" id="IPR003451">
    <property type="entry name" value="LytB/IspH"/>
</dbReference>
<comment type="pathway">
    <text evidence="8">Isoprenoid biosynthesis; isopentenyl diphosphate biosynthesis via DXP pathway; isopentenyl diphosphate from 1-deoxy-D-xylulose 5-phosphate: step 6/6.</text>
</comment>
<dbReference type="Pfam" id="PF02401">
    <property type="entry name" value="LYTB"/>
    <property type="match status" value="1"/>
</dbReference>
<dbReference type="RefSeq" id="WP_186995897.1">
    <property type="nucleotide sequence ID" value="NZ_JACOQK010000001.1"/>
</dbReference>
<dbReference type="SUPFAM" id="SSF50249">
    <property type="entry name" value="Nucleic acid-binding proteins"/>
    <property type="match status" value="4"/>
</dbReference>